<dbReference type="EnsemblMetazoa" id="CapteT98761">
    <property type="protein sequence ID" value="CapteP98761"/>
    <property type="gene ID" value="CapteG98761"/>
</dbReference>
<dbReference type="Pfam" id="PF13439">
    <property type="entry name" value="Glyco_transf_4"/>
    <property type="match status" value="1"/>
</dbReference>
<evidence type="ECO:0000256" key="1">
    <source>
        <dbReference type="ARBA" id="ARBA00022676"/>
    </source>
</evidence>
<evidence type="ECO:0008006" key="8">
    <source>
        <dbReference type="Google" id="ProtNLM"/>
    </source>
</evidence>
<reference evidence="7" key="1">
    <citation type="submission" date="2012-12" db="EMBL/GenBank/DDBJ databases">
        <authorList>
            <person name="Hellsten U."/>
            <person name="Grimwood J."/>
            <person name="Chapman J.A."/>
            <person name="Shapiro H."/>
            <person name="Aerts A."/>
            <person name="Otillar R.P."/>
            <person name="Terry A.Y."/>
            <person name="Boore J.L."/>
            <person name="Simakov O."/>
            <person name="Marletaz F."/>
            <person name="Cho S.-J."/>
            <person name="Edsinger-Gonzales E."/>
            <person name="Havlak P."/>
            <person name="Kuo D.-H."/>
            <person name="Larsson T."/>
            <person name="Lv J."/>
            <person name="Arendt D."/>
            <person name="Savage R."/>
            <person name="Osoegawa K."/>
            <person name="de Jong P."/>
            <person name="Lindberg D.R."/>
            <person name="Seaver E.C."/>
            <person name="Weisblat D.A."/>
            <person name="Putnam N.H."/>
            <person name="Grigoriev I.V."/>
            <person name="Rokhsar D.S."/>
        </authorList>
    </citation>
    <scope>NUCLEOTIDE SEQUENCE</scope>
    <source>
        <strain evidence="7">I ESC-2004</strain>
    </source>
</reference>
<name>R7UP24_CAPTE</name>
<gene>
    <name evidence="5" type="ORF">CAPTEDRAFT_98761</name>
</gene>
<dbReference type="InterPro" id="IPR028098">
    <property type="entry name" value="Glyco_trans_4-like_N"/>
</dbReference>
<dbReference type="InterPro" id="IPR001296">
    <property type="entry name" value="Glyco_trans_1"/>
</dbReference>
<feature type="domain" description="Glycosyltransferase subfamily 4-like N-terminal" evidence="4">
    <location>
        <begin position="15"/>
        <end position="169"/>
    </location>
</feature>
<dbReference type="STRING" id="283909.R7UP24"/>
<dbReference type="SUPFAM" id="SSF53756">
    <property type="entry name" value="UDP-Glycosyltransferase/glycogen phosphorylase"/>
    <property type="match status" value="1"/>
</dbReference>
<reference evidence="6" key="3">
    <citation type="submission" date="2015-06" db="UniProtKB">
        <authorList>
            <consortium name="EnsemblMetazoa"/>
        </authorList>
    </citation>
    <scope>IDENTIFICATION</scope>
</reference>
<dbReference type="OMA" id="DYELWLA"/>
<evidence type="ECO:0000259" key="3">
    <source>
        <dbReference type="Pfam" id="PF00534"/>
    </source>
</evidence>
<dbReference type="EMBL" id="KB301354">
    <property type="protein sequence ID" value="ELU05682.1"/>
    <property type="molecule type" value="Genomic_DNA"/>
</dbReference>
<feature type="non-terminal residue" evidence="5">
    <location>
        <position position="1"/>
    </location>
</feature>
<evidence type="ECO:0000313" key="7">
    <source>
        <dbReference type="Proteomes" id="UP000014760"/>
    </source>
</evidence>
<evidence type="ECO:0000256" key="2">
    <source>
        <dbReference type="ARBA" id="ARBA00022679"/>
    </source>
</evidence>
<accession>R7UP24</accession>
<dbReference type="Pfam" id="PF00534">
    <property type="entry name" value="Glycos_transf_1"/>
    <property type="match status" value="1"/>
</dbReference>
<dbReference type="PANTHER" id="PTHR46401">
    <property type="entry name" value="GLYCOSYLTRANSFERASE WBBK-RELATED"/>
    <property type="match status" value="1"/>
</dbReference>
<keyword evidence="2" id="KW-0808">Transferase</keyword>
<evidence type="ECO:0000313" key="6">
    <source>
        <dbReference type="EnsemblMetazoa" id="CapteP98761"/>
    </source>
</evidence>
<organism evidence="5">
    <name type="scientific">Capitella teleta</name>
    <name type="common">Polychaete worm</name>
    <dbReference type="NCBI Taxonomy" id="283909"/>
    <lineage>
        <taxon>Eukaryota</taxon>
        <taxon>Metazoa</taxon>
        <taxon>Spiralia</taxon>
        <taxon>Lophotrochozoa</taxon>
        <taxon>Annelida</taxon>
        <taxon>Polychaeta</taxon>
        <taxon>Sedentaria</taxon>
        <taxon>Scolecida</taxon>
        <taxon>Capitellidae</taxon>
        <taxon>Capitella</taxon>
    </lineage>
</organism>
<reference evidence="5 7" key="2">
    <citation type="journal article" date="2013" name="Nature">
        <title>Insights into bilaterian evolution from three spiralian genomes.</title>
        <authorList>
            <person name="Simakov O."/>
            <person name="Marletaz F."/>
            <person name="Cho S.J."/>
            <person name="Edsinger-Gonzales E."/>
            <person name="Havlak P."/>
            <person name="Hellsten U."/>
            <person name="Kuo D.H."/>
            <person name="Larsson T."/>
            <person name="Lv J."/>
            <person name="Arendt D."/>
            <person name="Savage R."/>
            <person name="Osoegawa K."/>
            <person name="de Jong P."/>
            <person name="Grimwood J."/>
            <person name="Chapman J.A."/>
            <person name="Shapiro H."/>
            <person name="Aerts A."/>
            <person name="Otillar R.P."/>
            <person name="Terry A.Y."/>
            <person name="Boore J.L."/>
            <person name="Grigoriev I.V."/>
            <person name="Lindberg D.R."/>
            <person name="Seaver E.C."/>
            <person name="Weisblat D.A."/>
            <person name="Putnam N.H."/>
            <person name="Rokhsar D.S."/>
        </authorList>
    </citation>
    <scope>NUCLEOTIDE SEQUENCE</scope>
    <source>
        <strain evidence="5 7">I ESC-2004</strain>
    </source>
</reference>
<evidence type="ECO:0000259" key="4">
    <source>
        <dbReference type="Pfam" id="PF13439"/>
    </source>
</evidence>
<dbReference type="OrthoDB" id="10054679at2759"/>
<dbReference type="HOGENOM" id="CLU_009583_27_6_1"/>
<keyword evidence="1" id="KW-0328">Glycosyltransferase</keyword>
<dbReference type="FunFam" id="3.40.50.2000:FF:000119">
    <property type="entry name" value="Glycosyl transferase group 1"/>
    <property type="match status" value="1"/>
</dbReference>
<sequence>VRIGIDARLLSEQITGIGRYTGELTRKLVNSSGVFFLYCGHPVGQNNWTAENVTLRVANSRSRAARMLWSQTTLPTWASKDKVDVFWGATHRLPRFLPESVAKVVTIHDLVWKHAAETMRPLSRMMEQLLMPQSIKLADRVVADSESTARAIVVEYPFTADKVRVVYPGASVFPPPKTFESLGKFTIRGDYFLFVGTLEPRKNLNRLLQAYATLDEPLKQKHQLVIAGGKGWGAVEVDSLVTQYGLANYVLKLGYVSEGELASLYAHARFLVMPSLYEGFGLPIVEANSFGVPVLTSNTSSMPEVAGDAGILIDPYSIRSIASGLRTMLDAERRDLLAGRAKDNAARFTWEKAARDLWSVFEEALEEKRSTF</sequence>
<dbReference type="Gene3D" id="3.40.50.2000">
    <property type="entry name" value="Glycogen Phosphorylase B"/>
    <property type="match status" value="2"/>
</dbReference>
<dbReference type="EMBL" id="AMQN01044088">
    <property type="status" value="NOT_ANNOTATED_CDS"/>
    <property type="molecule type" value="Genomic_DNA"/>
</dbReference>
<feature type="domain" description="Glycosyl transferase family 1" evidence="3">
    <location>
        <begin position="191"/>
        <end position="332"/>
    </location>
</feature>
<dbReference type="AlphaFoldDB" id="R7UP24"/>
<dbReference type="PANTHER" id="PTHR46401:SF2">
    <property type="entry name" value="GLYCOSYLTRANSFERASE WBBK-RELATED"/>
    <property type="match status" value="1"/>
</dbReference>
<dbReference type="CDD" id="cd03809">
    <property type="entry name" value="GT4_MtfB-like"/>
    <property type="match status" value="1"/>
</dbReference>
<dbReference type="GO" id="GO:0016757">
    <property type="term" value="F:glycosyltransferase activity"/>
    <property type="evidence" value="ECO:0007669"/>
    <property type="project" value="UniProtKB-KW"/>
</dbReference>
<proteinExistence type="predicted"/>
<protein>
    <recommendedName>
        <fullName evidence="8">Glycosyl transferase family 1 domain-containing protein</fullName>
    </recommendedName>
</protein>
<keyword evidence="7" id="KW-1185">Reference proteome</keyword>
<dbReference type="Proteomes" id="UP000014760">
    <property type="component" value="Unassembled WGS sequence"/>
</dbReference>
<evidence type="ECO:0000313" key="5">
    <source>
        <dbReference type="EMBL" id="ELU05682.1"/>
    </source>
</evidence>